<protein>
    <submittedName>
        <fullName evidence="1">Uncharacterized protein</fullName>
    </submittedName>
</protein>
<name>A0ABV0YGM5_9TELE</name>
<proteinExistence type="predicted"/>
<accession>A0ABV0YGM5</accession>
<sequence>MFLDKSRCSLRCPLSSCSVPSTLLLKRPTFCRDFHIFLCKSVSGPAEKQPPGVRSGVIYHSRLCGELTFAQAFCSAIVIDSPCLFEDTNRYNYVRTHPSYILSISPRRTTETAVQSFFSADSRGTRNSDVPLHLLHSH</sequence>
<dbReference type="Proteomes" id="UP001469553">
    <property type="component" value="Unassembled WGS sequence"/>
</dbReference>
<gene>
    <name evidence="1" type="ORF">AMECASPLE_026417</name>
</gene>
<dbReference type="EMBL" id="JAHRIP010030913">
    <property type="protein sequence ID" value="MEQ2292785.1"/>
    <property type="molecule type" value="Genomic_DNA"/>
</dbReference>
<comment type="caution">
    <text evidence="1">The sequence shown here is derived from an EMBL/GenBank/DDBJ whole genome shotgun (WGS) entry which is preliminary data.</text>
</comment>
<reference evidence="1 2" key="1">
    <citation type="submission" date="2021-06" db="EMBL/GenBank/DDBJ databases">
        <authorList>
            <person name="Palmer J.M."/>
        </authorList>
    </citation>
    <scope>NUCLEOTIDE SEQUENCE [LARGE SCALE GENOMIC DNA]</scope>
    <source>
        <strain evidence="1 2">AS_MEX2019</strain>
        <tissue evidence="1">Muscle</tissue>
    </source>
</reference>
<evidence type="ECO:0000313" key="1">
    <source>
        <dbReference type="EMBL" id="MEQ2292785.1"/>
    </source>
</evidence>
<evidence type="ECO:0000313" key="2">
    <source>
        <dbReference type="Proteomes" id="UP001469553"/>
    </source>
</evidence>
<keyword evidence="2" id="KW-1185">Reference proteome</keyword>
<organism evidence="1 2">
    <name type="scientific">Ameca splendens</name>
    <dbReference type="NCBI Taxonomy" id="208324"/>
    <lineage>
        <taxon>Eukaryota</taxon>
        <taxon>Metazoa</taxon>
        <taxon>Chordata</taxon>
        <taxon>Craniata</taxon>
        <taxon>Vertebrata</taxon>
        <taxon>Euteleostomi</taxon>
        <taxon>Actinopterygii</taxon>
        <taxon>Neopterygii</taxon>
        <taxon>Teleostei</taxon>
        <taxon>Neoteleostei</taxon>
        <taxon>Acanthomorphata</taxon>
        <taxon>Ovalentaria</taxon>
        <taxon>Atherinomorphae</taxon>
        <taxon>Cyprinodontiformes</taxon>
        <taxon>Goodeidae</taxon>
        <taxon>Ameca</taxon>
    </lineage>
</organism>